<dbReference type="Proteomes" id="UP000263900">
    <property type="component" value="Chromosome"/>
</dbReference>
<dbReference type="KEGG" id="pseg:D3H65_04455"/>
<dbReference type="Pfam" id="PF16375">
    <property type="entry name" value="DUF4986"/>
    <property type="match status" value="1"/>
</dbReference>
<dbReference type="Pfam" id="PF20620">
    <property type="entry name" value="DUF6805"/>
    <property type="match status" value="1"/>
</dbReference>
<dbReference type="InterPro" id="IPR008928">
    <property type="entry name" value="6-hairpin_glycosidase_sf"/>
</dbReference>
<dbReference type="GO" id="GO:0005975">
    <property type="term" value="P:carbohydrate metabolic process"/>
    <property type="evidence" value="ECO:0007669"/>
    <property type="project" value="InterPro"/>
</dbReference>
<proteinExistence type="predicted"/>
<feature type="domain" description="Non-reducing end beta-L-arabinofuranosidase-like GH127 middle" evidence="4">
    <location>
        <begin position="425"/>
        <end position="521"/>
    </location>
</feature>
<dbReference type="PANTHER" id="PTHR31151:SF0">
    <property type="entry name" value="PROLINE-TRNA LIGASE (DUF1680)"/>
    <property type="match status" value="1"/>
</dbReference>
<feature type="domain" description="DUF4986" evidence="2">
    <location>
        <begin position="550"/>
        <end position="632"/>
    </location>
</feature>
<dbReference type="GO" id="GO:0016787">
    <property type="term" value="F:hydrolase activity"/>
    <property type="evidence" value="ECO:0007669"/>
    <property type="project" value="UniProtKB-KW"/>
</dbReference>
<dbReference type="InterPro" id="IPR046544">
    <property type="entry name" value="GH146_SB_dom"/>
</dbReference>
<dbReference type="OrthoDB" id="9757939at2"/>
<feature type="domain" description="Non-reducing end beta-L-arabinofuranosidase-like GH127 catalytic" evidence="1">
    <location>
        <begin position="35"/>
        <end position="415"/>
    </location>
</feature>
<evidence type="ECO:0000259" key="3">
    <source>
        <dbReference type="Pfam" id="PF20620"/>
    </source>
</evidence>
<dbReference type="Pfam" id="PF07944">
    <property type="entry name" value="Beta-AFase-like_GH127_cat"/>
    <property type="match status" value="1"/>
</dbReference>
<dbReference type="InterPro" id="IPR012878">
    <property type="entry name" value="Beta-AFase-like_GH127_cat"/>
</dbReference>
<dbReference type="PANTHER" id="PTHR31151">
    <property type="entry name" value="PROLINE-TRNA LIGASE (DUF1680)"/>
    <property type="match status" value="1"/>
</dbReference>
<dbReference type="EMBL" id="CP032157">
    <property type="protein sequence ID" value="AXY73273.1"/>
    <property type="molecule type" value="Genomic_DNA"/>
</dbReference>
<name>A0A3B7MJ01_9BACT</name>
<dbReference type="InterPro" id="IPR049046">
    <property type="entry name" value="Beta-AFase-like_GH127_middle"/>
</dbReference>
<dbReference type="AlphaFoldDB" id="A0A3B7MJ01"/>
<evidence type="ECO:0000313" key="5">
    <source>
        <dbReference type="EMBL" id="AXY73273.1"/>
    </source>
</evidence>
<accession>A0A3B7MJ01</accession>
<evidence type="ECO:0000259" key="1">
    <source>
        <dbReference type="Pfam" id="PF07944"/>
    </source>
</evidence>
<dbReference type="SUPFAM" id="SSF48208">
    <property type="entry name" value="Six-hairpin glycosidases"/>
    <property type="match status" value="1"/>
</dbReference>
<keyword evidence="5" id="KW-0378">Hydrolase</keyword>
<sequence>MSSFMIRKRLAYAFLLLLTGTTYARQPLQTFPLSDVRLLEGPFKAAQQTDMNYMLSLEPDRLLVPFLREAGLPVKAASYGNWENTGLDGHIGGHYLSALSLMYASTGEERVKQRLDYMIDQLALCQQANGDGYIGGIPGGKAMWKDVAAGKIDAGAFSLNNKWVPLYNIHKLYAGLYDAWMVAGNQKARLLLVNLCNWCVQLVSGLSDAQVQQMLRSEHGGLNETFADVAAATGNQQYLELARRFSDRRILDPLVQQKDALTGLHANTQIPKVIGYKRIAEVAHDTTWASAAAFFWNTVVQHRSVSIGGNSVREHFHPSNDFSSMLESREGPETCNSYNMLKLTKHLFLTAPSAAYMDYYERTLYNHILSSQRPTGGFVYFTPMRPQHYRVYSQPQDGFWCCVGSGLENHGKYGELIYAHNTTDVYINLFIPSVLTWKEKGLKLSQQTRFPYEEKSSIQLELKKPARFAIRLRQPSWITNHQLKVLVNGKPFPVAAPDASSYITISRLWKSGDVITLQLPMHTEAEFLPDSSQWVSFVHGPVVLAAATDTTRLDGLLADGSRMGHIAAGPLIPLEEAPLAVGNQAQLAAAIKTDQLNNLTFKAPGLFDQSKYSQLTLQPFFTVHNSRYVIYFPYTKPENLGQLKQAMADKEKARMALEAITVDLVHCGEQQPESDHQFKGERTESGSFREEHFRNAKGWFSYVLRNEGALAKKLRVKYYGRERNRQFDIYVNDILLSTVKLEGEGRDAFTDADYALPESLLAHAATSITVKFVAKEGAATANIFEVRLLK</sequence>
<dbReference type="InterPro" id="IPR032275">
    <property type="entry name" value="DUF4986"/>
</dbReference>
<protein>
    <submittedName>
        <fullName evidence="5">Glycosyl hydrolase</fullName>
    </submittedName>
</protein>
<evidence type="ECO:0000259" key="4">
    <source>
        <dbReference type="Pfam" id="PF20736"/>
    </source>
</evidence>
<feature type="domain" description="Glycoside hydrolase GH146 substrate-binding" evidence="3">
    <location>
        <begin position="656"/>
        <end position="789"/>
    </location>
</feature>
<dbReference type="Pfam" id="PF20736">
    <property type="entry name" value="Glyco_hydro127M"/>
    <property type="match status" value="1"/>
</dbReference>
<evidence type="ECO:0000259" key="2">
    <source>
        <dbReference type="Pfam" id="PF16375"/>
    </source>
</evidence>
<organism evidence="5 6">
    <name type="scientific">Paraflavitalea soli</name>
    <dbReference type="NCBI Taxonomy" id="2315862"/>
    <lineage>
        <taxon>Bacteria</taxon>
        <taxon>Pseudomonadati</taxon>
        <taxon>Bacteroidota</taxon>
        <taxon>Chitinophagia</taxon>
        <taxon>Chitinophagales</taxon>
        <taxon>Chitinophagaceae</taxon>
        <taxon>Paraflavitalea</taxon>
    </lineage>
</organism>
<gene>
    <name evidence="5" type="ORF">D3H65_04455</name>
</gene>
<keyword evidence="6" id="KW-1185">Reference proteome</keyword>
<reference evidence="5 6" key="1">
    <citation type="submission" date="2018-09" db="EMBL/GenBank/DDBJ databases">
        <title>Genome sequencing of strain 6GH32-13.</title>
        <authorList>
            <person name="Weon H.-Y."/>
            <person name="Heo J."/>
            <person name="Kwon S.-W."/>
        </authorList>
    </citation>
    <scope>NUCLEOTIDE SEQUENCE [LARGE SCALE GENOMIC DNA]</scope>
    <source>
        <strain evidence="5 6">5GH32-13</strain>
    </source>
</reference>
<evidence type="ECO:0000313" key="6">
    <source>
        <dbReference type="Proteomes" id="UP000263900"/>
    </source>
</evidence>